<feature type="region of interest" description="Disordered" evidence="1">
    <location>
        <begin position="1"/>
        <end position="174"/>
    </location>
</feature>
<reference evidence="3" key="1">
    <citation type="journal article" date="2019" name="Int. J. Syst. Evol. Microbiol.">
        <title>The Global Catalogue of Microorganisms (GCM) 10K type strain sequencing project: providing services to taxonomists for standard genome sequencing and annotation.</title>
        <authorList>
            <consortium name="The Broad Institute Genomics Platform"/>
            <consortium name="The Broad Institute Genome Sequencing Center for Infectious Disease"/>
            <person name="Wu L."/>
            <person name="Ma J."/>
        </authorList>
    </citation>
    <scope>NUCLEOTIDE SEQUENCE [LARGE SCALE GENOMIC DNA]</scope>
    <source>
        <strain evidence="3">NBRC 108565</strain>
    </source>
</reference>
<feature type="compositionally biased region" description="Basic and acidic residues" evidence="1">
    <location>
        <begin position="31"/>
        <end position="49"/>
    </location>
</feature>
<evidence type="ECO:0008006" key="4">
    <source>
        <dbReference type="Google" id="ProtNLM"/>
    </source>
</evidence>
<proteinExistence type="predicted"/>
<feature type="compositionally biased region" description="Basic and acidic residues" evidence="1">
    <location>
        <begin position="67"/>
        <end position="80"/>
    </location>
</feature>
<dbReference type="Pfam" id="PF02566">
    <property type="entry name" value="OsmC"/>
    <property type="match status" value="1"/>
</dbReference>
<dbReference type="InterPro" id="IPR015946">
    <property type="entry name" value="KH_dom-like_a/b"/>
</dbReference>
<dbReference type="Gene3D" id="3.30.300.20">
    <property type="match status" value="1"/>
</dbReference>
<protein>
    <recommendedName>
        <fullName evidence="4">OsmC-like protein</fullName>
    </recommendedName>
</protein>
<evidence type="ECO:0000313" key="3">
    <source>
        <dbReference type="Proteomes" id="UP001321475"/>
    </source>
</evidence>
<gene>
    <name evidence="2" type="ORF">GCM10025865_19860</name>
</gene>
<name>A0ABM8G3G2_9CELL</name>
<organism evidence="2 3">
    <name type="scientific">Paraoerskovia sediminicola</name>
    <dbReference type="NCBI Taxonomy" id="1138587"/>
    <lineage>
        <taxon>Bacteria</taxon>
        <taxon>Bacillati</taxon>
        <taxon>Actinomycetota</taxon>
        <taxon>Actinomycetes</taxon>
        <taxon>Micrococcales</taxon>
        <taxon>Cellulomonadaceae</taxon>
        <taxon>Paraoerskovia</taxon>
    </lineage>
</organism>
<feature type="compositionally biased region" description="Low complexity" evidence="1">
    <location>
        <begin position="9"/>
        <end position="20"/>
    </location>
</feature>
<feature type="compositionally biased region" description="Acidic residues" evidence="1">
    <location>
        <begin position="94"/>
        <end position="106"/>
    </location>
</feature>
<dbReference type="SUPFAM" id="SSF82784">
    <property type="entry name" value="OsmC-like"/>
    <property type="match status" value="1"/>
</dbReference>
<evidence type="ECO:0000313" key="2">
    <source>
        <dbReference type="EMBL" id="BDZ42687.1"/>
    </source>
</evidence>
<dbReference type="InterPro" id="IPR036102">
    <property type="entry name" value="OsmC/Ohrsf"/>
</dbReference>
<accession>A0ABM8G3G2</accession>
<dbReference type="InterPro" id="IPR003718">
    <property type="entry name" value="OsmC/Ohr_fam"/>
</dbReference>
<feature type="compositionally biased region" description="Acidic residues" evidence="1">
    <location>
        <begin position="114"/>
        <end position="144"/>
    </location>
</feature>
<dbReference type="EMBL" id="AP027729">
    <property type="protein sequence ID" value="BDZ42687.1"/>
    <property type="molecule type" value="Genomic_DNA"/>
</dbReference>
<keyword evidence="3" id="KW-1185">Reference proteome</keyword>
<dbReference type="Proteomes" id="UP001321475">
    <property type="component" value="Chromosome"/>
</dbReference>
<sequence length="291" mass="30615">MDPYGRGPSGATDTTDAPTGTHRRHGQMEGSSHDGRDLSTDRPHRDLRDPGLPGDPAITADDAPVVTRRDPDAAVDDHAADSSAYDGPPHDGPEESAESAESSEGEESGKGDQADEDQADSDQADSDQADDDDSDSDSDSDEEITPSSAAPTDALWVERTGGRTYRGHSERGASVEIGPASEGAVFTPGELLKLALAACAGMSSDVTFARRLGDDYTATIRVDGTKDLDDDRYPTLSERFEVDLSSLDEAARERLLTVAERAIDKTCTVGNTLKAGAKVDLSFVDSGAAED</sequence>
<evidence type="ECO:0000256" key="1">
    <source>
        <dbReference type="SAM" id="MobiDB-lite"/>
    </source>
</evidence>